<feature type="transmembrane region" description="Helical" evidence="2">
    <location>
        <begin position="231"/>
        <end position="249"/>
    </location>
</feature>
<feature type="transmembrane region" description="Helical" evidence="2">
    <location>
        <begin position="203"/>
        <end position="225"/>
    </location>
</feature>
<reference evidence="3 4" key="1">
    <citation type="submission" date="2020-08" db="EMBL/GenBank/DDBJ databases">
        <authorList>
            <person name="Hejnol A."/>
        </authorList>
    </citation>
    <scope>NUCLEOTIDE SEQUENCE [LARGE SCALE GENOMIC DNA]</scope>
</reference>
<evidence type="ECO:0000256" key="1">
    <source>
        <dbReference type="SAM" id="MobiDB-lite"/>
    </source>
</evidence>
<sequence length="480" mass="54868">MIKIRLRELGQPPSSGLSESSTSSMEITSKENVLRDDDKLWKNLNPFDCDTIKQGRNYQMANLAVAESVSSLSSEENLRLEKSLRVSLLNVADEEKRASTFQMDLKRKFKKTSDHLCGKATSHYGWVICQILLSSCHLALHWFNYFQMAPLSAYRGLMVGGPSDAQVWLLFSFSISAIIVYIFQTVNSLYVFKSVRKKTLIPISYEFLLTLPFSELPLAGVNYSIAYCSSHVMTSIQTTSASITVVFYFTRILWHAHMAGGEKHEIKFKAHLIFMCSCLTFSAVIAFPIMHWKTAVQVKMNEEFLKPSIFLLSQNFADGKIKRKFLLNRFLLLEGRDITRPYIIREISDIVMKGGVHKGSYKCNKQAKYQPIECTNATEILFAFKYTKDSGGWFGEIQFNAATIQIETNGKTCEEIGEKFQKGWRLHYLGTTIRKKSNFTGVYVYTPWSDFTCTTPMPFFNSRLKVCSNKTEYIKSVKEE</sequence>
<keyword evidence="2" id="KW-0812">Transmembrane</keyword>
<dbReference type="EMBL" id="CAJFCJ010000027">
    <property type="protein sequence ID" value="CAD5125515.1"/>
    <property type="molecule type" value="Genomic_DNA"/>
</dbReference>
<evidence type="ECO:0000313" key="4">
    <source>
        <dbReference type="Proteomes" id="UP000549394"/>
    </source>
</evidence>
<name>A0A7I8WBI9_9ANNE</name>
<keyword evidence="4" id="KW-1185">Reference proteome</keyword>
<protein>
    <submittedName>
        <fullName evidence="3">DgyrCDS13721</fullName>
    </submittedName>
</protein>
<keyword evidence="2" id="KW-1133">Transmembrane helix</keyword>
<dbReference type="AlphaFoldDB" id="A0A7I8WBI9"/>
<gene>
    <name evidence="3" type="ORF">DGYR_LOCUS12878</name>
</gene>
<feature type="region of interest" description="Disordered" evidence="1">
    <location>
        <begin position="9"/>
        <end position="30"/>
    </location>
</feature>
<feature type="transmembrane region" description="Helical" evidence="2">
    <location>
        <begin position="270"/>
        <end position="292"/>
    </location>
</feature>
<feature type="transmembrane region" description="Helical" evidence="2">
    <location>
        <begin position="165"/>
        <end position="183"/>
    </location>
</feature>
<accession>A0A7I8WBI9</accession>
<evidence type="ECO:0000256" key="2">
    <source>
        <dbReference type="SAM" id="Phobius"/>
    </source>
</evidence>
<feature type="transmembrane region" description="Helical" evidence="2">
    <location>
        <begin position="124"/>
        <end position="145"/>
    </location>
</feature>
<keyword evidence="2" id="KW-0472">Membrane</keyword>
<organism evidence="3 4">
    <name type="scientific">Dimorphilus gyrociliatus</name>
    <dbReference type="NCBI Taxonomy" id="2664684"/>
    <lineage>
        <taxon>Eukaryota</taxon>
        <taxon>Metazoa</taxon>
        <taxon>Spiralia</taxon>
        <taxon>Lophotrochozoa</taxon>
        <taxon>Annelida</taxon>
        <taxon>Polychaeta</taxon>
        <taxon>Polychaeta incertae sedis</taxon>
        <taxon>Dinophilidae</taxon>
        <taxon>Dimorphilus</taxon>
    </lineage>
</organism>
<proteinExistence type="predicted"/>
<dbReference type="Proteomes" id="UP000549394">
    <property type="component" value="Unassembled WGS sequence"/>
</dbReference>
<evidence type="ECO:0000313" key="3">
    <source>
        <dbReference type="EMBL" id="CAD5125515.1"/>
    </source>
</evidence>
<feature type="compositionally biased region" description="Low complexity" evidence="1">
    <location>
        <begin position="9"/>
        <end position="27"/>
    </location>
</feature>
<comment type="caution">
    <text evidence="3">The sequence shown here is derived from an EMBL/GenBank/DDBJ whole genome shotgun (WGS) entry which is preliminary data.</text>
</comment>